<evidence type="ECO:0000313" key="1">
    <source>
        <dbReference type="EMBL" id="TYA12818.1"/>
    </source>
</evidence>
<reference evidence="1 2" key="1">
    <citation type="submission" date="2019-08" db="EMBL/GenBank/DDBJ databases">
        <title>Genome sequencing of Paenibacillus faecis DSM 23593(T).</title>
        <authorList>
            <person name="Kook J.-K."/>
            <person name="Park S.-N."/>
            <person name="Lim Y.K."/>
        </authorList>
    </citation>
    <scope>NUCLEOTIDE SEQUENCE [LARGE SCALE GENOMIC DNA]</scope>
    <source>
        <strain evidence="1 2">DSM 23593</strain>
    </source>
</reference>
<proteinExistence type="predicted"/>
<organism evidence="1 2">
    <name type="scientific">Paenibacillus faecis</name>
    <dbReference type="NCBI Taxonomy" id="862114"/>
    <lineage>
        <taxon>Bacteria</taxon>
        <taxon>Bacillati</taxon>
        <taxon>Bacillota</taxon>
        <taxon>Bacilli</taxon>
        <taxon>Bacillales</taxon>
        <taxon>Paenibacillaceae</taxon>
        <taxon>Paenibacillus</taxon>
    </lineage>
</organism>
<sequence>MDNLFPIDAEQAWAADGAGEETADERVPFGRSWRFDFDRGEFVLTPARKIVPADNTEAWVMWCQKAIRTPRYRHLIYSRDYGQEYEELIGRGYSRAVQESEIERITRETLLTDPRTASVDEFVFDWTGERCRFTCRVTNVQEEALVLEGSVS</sequence>
<dbReference type="EMBL" id="VSDO01000002">
    <property type="protein sequence ID" value="TYA12818.1"/>
    <property type="molecule type" value="Genomic_DNA"/>
</dbReference>
<protein>
    <submittedName>
        <fullName evidence="1">DUF2634 domain-containing protein</fullName>
    </submittedName>
</protein>
<gene>
    <name evidence="1" type="ORF">FRY98_08910</name>
</gene>
<keyword evidence="2" id="KW-1185">Reference proteome</keyword>
<dbReference type="OrthoDB" id="89089at2"/>
<name>A0A5D0CT28_9BACL</name>
<accession>A0A5D0CT28</accession>
<dbReference type="AlphaFoldDB" id="A0A5D0CT28"/>
<dbReference type="RefSeq" id="WP_148451420.1">
    <property type="nucleotide sequence ID" value="NZ_VSDO01000002.1"/>
</dbReference>
<dbReference type="Pfam" id="PF10934">
    <property type="entry name" value="Sheath_initiator"/>
    <property type="match status" value="1"/>
</dbReference>
<dbReference type="Proteomes" id="UP000325218">
    <property type="component" value="Unassembled WGS sequence"/>
</dbReference>
<comment type="caution">
    <text evidence="1">The sequence shown here is derived from an EMBL/GenBank/DDBJ whole genome shotgun (WGS) entry which is preliminary data.</text>
</comment>
<dbReference type="InterPro" id="IPR020288">
    <property type="entry name" value="Sheath_initiator"/>
</dbReference>
<evidence type="ECO:0000313" key="2">
    <source>
        <dbReference type="Proteomes" id="UP000325218"/>
    </source>
</evidence>